<evidence type="ECO:0000256" key="1">
    <source>
        <dbReference type="ARBA" id="ARBA00012513"/>
    </source>
</evidence>
<feature type="compositionally biased region" description="Acidic residues" evidence="6">
    <location>
        <begin position="336"/>
        <end position="347"/>
    </location>
</feature>
<keyword evidence="9" id="KW-1185">Reference proteome</keyword>
<gene>
    <name evidence="8" type="ORF">PENTCL1PPCAC_3968</name>
</gene>
<dbReference type="PANTHER" id="PTHR11909">
    <property type="entry name" value="CASEIN KINASE-RELATED"/>
    <property type="match status" value="1"/>
</dbReference>
<keyword evidence="2 4" id="KW-0547">Nucleotide-binding</keyword>
<dbReference type="PROSITE" id="PS00108">
    <property type="entry name" value="PROTEIN_KINASE_ST"/>
    <property type="match status" value="1"/>
</dbReference>
<dbReference type="PROSITE" id="PS50011">
    <property type="entry name" value="PROTEIN_KINASE_DOM"/>
    <property type="match status" value="1"/>
</dbReference>
<evidence type="ECO:0000313" key="9">
    <source>
        <dbReference type="Proteomes" id="UP001432027"/>
    </source>
</evidence>
<accession>A0AAV5SMB3</accession>
<evidence type="ECO:0000256" key="4">
    <source>
        <dbReference type="PROSITE-ProRule" id="PRU10141"/>
    </source>
</evidence>
<evidence type="ECO:0000313" key="8">
    <source>
        <dbReference type="EMBL" id="GMS81793.1"/>
    </source>
</evidence>
<evidence type="ECO:0000256" key="6">
    <source>
        <dbReference type="SAM" id="MobiDB-lite"/>
    </source>
</evidence>
<evidence type="ECO:0000256" key="3">
    <source>
        <dbReference type="ARBA" id="ARBA00022840"/>
    </source>
</evidence>
<name>A0AAV5SMB3_9BILA</name>
<dbReference type="InterPro" id="IPR008271">
    <property type="entry name" value="Ser/Thr_kinase_AS"/>
</dbReference>
<evidence type="ECO:0000259" key="7">
    <source>
        <dbReference type="PROSITE" id="PS50011"/>
    </source>
</evidence>
<dbReference type="InterPro" id="IPR000719">
    <property type="entry name" value="Prot_kinase_dom"/>
</dbReference>
<sequence length="378" mass="43345">MVYNEKLRDIKIGVTSVVAKKWIVNRKIGEGAFGMVYECFAIAAPSIKRALKVEIVGIDTAHESLKMEIYVMRKMMSVNAAHSAQLFGAGTQRNFNYVVMTLLGISLSDIRKRLPDEKFSLDSLIVIGIQATDALKELHSAGFVHRDIKPSNFTVGKEQPDWIYLIDYGICREILYTEDLQTKLKCPRRNCQFRGTTRYCSINAHKRKELGRHDDLLSMMYMLFEGFSGMLPWKHKDRVVTEKLKSEKEEEMLAKAPKPFVEVYRYLRELSYFTTPDYKKVRAAFVAIAVERNLVSSFKLDWDPIVAPPYKTNQQPPKLSKEQLLQPPDISTLYEVPEEFPNEESCSDSDRTIPSEQDRRPAPPPVCKTEEKTQSDVS</sequence>
<dbReference type="GO" id="GO:0005524">
    <property type="term" value="F:ATP binding"/>
    <property type="evidence" value="ECO:0007669"/>
    <property type="project" value="UniProtKB-UniRule"/>
</dbReference>
<proteinExistence type="inferred from homology"/>
<keyword evidence="5" id="KW-0808">Transferase</keyword>
<dbReference type="Gene3D" id="1.10.510.10">
    <property type="entry name" value="Transferase(Phosphotransferase) domain 1"/>
    <property type="match status" value="1"/>
</dbReference>
<dbReference type="InterPro" id="IPR011009">
    <property type="entry name" value="Kinase-like_dom_sf"/>
</dbReference>
<feature type="binding site" evidence="4">
    <location>
        <position position="52"/>
    </location>
    <ligand>
        <name>ATP</name>
        <dbReference type="ChEBI" id="CHEBI:30616"/>
    </ligand>
</feature>
<organism evidence="8 9">
    <name type="scientific">Pristionchus entomophagus</name>
    <dbReference type="NCBI Taxonomy" id="358040"/>
    <lineage>
        <taxon>Eukaryota</taxon>
        <taxon>Metazoa</taxon>
        <taxon>Ecdysozoa</taxon>
        <taxon>Nematoda</taxon>
        <taxon>Chromadorea</taxon>
        <taxon>Rhabditida</taxon>
        <taxon>Rhabditina</taxon>
        <taxon>Diplogasteromorpha</taxon>
        <taxon>Diplogasteroidea</taxon>
        <taxon>Neodiplogasteridae</taxon>
        <taxon>Pristionchus</taxon>
    </lineage>
</organism>
<feature type="compositionally biased region" description="Basic and acidic residues" evidence="6">
    <location>
        <begin position="368"/>
        <end position="378"/>
    </location>
</feature>
<feature type="domain" description="Protein kinase" evidence="7">
    <location>
        <begin position="22"/>
        <end position="286"/>
    </location>
</feature>
<feature type="compositionally biased region" description="Basic and acidic residues" evidence="6">
    <location>
        <begin position="348"/>
        <end position="361"/>
    </location>
</feature>
<dbReference type="EMBL" id="BTSX01000001">
    <property type="protein sequence ID" value="GMS81793.1"/>
    <property type="molecule type" value="Genomic_DNA"/>
</dbReference>
<evidence type="ECO:0000256" key="5">
    <source>
        <dbReference type="RuleBase" id="RU000304"/>
    </source>
</evidence>
<dbReference type="InterPro" id="IPR017441">
    <property type="entry name" value="Protein_kinase_ATP_BS"/>
</dbReference>
<dbReference type="SUPFAM" id="SSF56112">
    <property type="entry name" value="Protein kinase-like (PK-like)"/>
    <property type="match status" value="1"/>
</dbReference>
<comment type="caution">
    <text evidence="8">The sequence shown here is derived from an EMBL/GenBank/DDBJ whole genome shotgun (WGS) entry which is preliminary data.</text>
</comment>
<keyword evidence="3 4" id="KW-0067">ATP-binding</keyword>
<dbReference type="InterPro" id="IPR050235">
    <property type="entry name" value="CK1_Ser-Thr_kinase"/>
</dbReference>
<dbReference type="PROSITE" id="PS00107">
    <property type="entry name" value="PROTEIN_KINASE_ATP"/>
    <property type="match status" value="1"/>
</dbReference>
<dbReference type="EC" id="2.7.11.1" evidence="1"/>
<dbReference type="GO" id="GO:0004674">
    <property type="term" value="F:protein serine/threonine kinase activity"/>
    <property type="evidence" value="ECO:0007669"/>
    <property type="project" value="UniProtKB-KW"/>
</dbReference>
<feature type="non-terminal residue" evidence="8">
    <location>
        <position position="378"/>
    </location>
</feature>
<keyword evidence="5" id="KW-0418">Kinase</keyword>
<comment type="similarity">
    <text evidence="5">Belongs to the protein kinase superfamily.</text>
</comment>
<dbReference type="SMART" id="SM00220">
    <property type="entry name" value="S_TKc"/>
    <property type="match status" value="1"/>
</dbReference>
<dbReference type="Pfam" id="PF00069">
    <property type="entry name" value="Pkinase"/>
    <property type="match status" value="1"/>
</dbReference>
<feature type="region of interest" description="Disordered" evidence="6">
    <location>
        <begin position="309"/>
        <end position="378"/>
    </location>
</feature>
<evidence type="ECO:0000256" key="2">
    <source>
        <dbReference type="ARBA" id="ARBA00022741"/>
    </source>
</evidence>
<protein>
    <recommendedName>
        <fullName evidence="1">non-specific serine/threonine protein kinase</fullName>
        <ecNumber evidence="1">2.7.11.1</ecNumber>
    </recommendedName>
</protein>
<reference evidence="8" key="1">
    <citation type="submission" date="2023-10" db="EMBL/GenBank/DDBJ databases">
        <title>Genome assembly of Pristionchus species.</title>
        <authorList>
            <person name="Yoshida K."/>
            <person name="Sommer R.J."/>
        </authorList>
    </citation>
    <scope>NUCLEOTIDE SEQUENCE</scope>
    <source>
        <strain evidence="8">RS0144</strain>
    </source>
</reference>
<dbReference type="AlphaFoldDB" id="A0AAV5SMB3"/>
<keyword evidence="5" id="KW-0723">Serine/threonine-protein kinase</keyword>
<dbReference type="Proteomes" id="UP001432027">
    <property type="component" value="Unassembled WGS sequence"/>
</dbReference>